<organism evidence="3 4">
    <name type="scientific">Heterorhabditis bacteriophora</name>
    <name type="common">Entomopathogenic nematode worm</name>
    <dbReference type="NCBI Taxonomy" id="37862"/>
    <lineage>
        <taxon>Eukaryota</taxon>
        <taxon>Metazoa</taxon>
        <taxon>Ecdysozoa</taxon>
        <taxon>Nematoda</taxon>
        <taxon>Chromadorea</taxon>
        <taxon>Rhabditida</taxon>
        <taxon>Rhabditina</taxon>
        <taxon>Rhabditomorpha</taxon>
        <taxon>Strongyloidea</taxon>
        <taxon>Heterorhabditidae</taxon>
        <taxon>Heterorhabditis</taxon>
    </lineage>
</organism>
<dbReference type="PANTHER" id="PTHR43977">
    <property type="entry name" value="STRUCTURAL MAINTENANCE OF CHROMOSOMES PROTEIN 3"/>
    <property type="match status" value="1"/>
</dbReference>
<dbReference type="InterPro" id="IPR003395">
    <property type="entry name" value="RecF/RecN/SMC_N"/>
</dbReference>
<dbReference type="WBParaSite" id="Hba_09840">
    <property type="protein sequence ID" value="Hba_09840"/>
    <property type="gene ID" value="Hba_09840"/>
</dbReference>
<feature type="domain" description="RecF/RecN/SMC N-terminal" evidence="2">
    <location>
        <begin position="42"/>
        <end position="196"/>
    </location>
</feature>
<keyword evidence="1" id="KW-0175">Coiled coil</keyword>
<dbReference type="InterPro" id="IPR027417">
    <property type="entry name" value="P-loop_NTPase"/>
</dbReference>
<protein>
    <submittedName>
        <fullName evidence="4">SMC_N domain-containing protein</fullName>
    </submittedName>
</protein>
<name>A0A1I7WXJ1_HETBA</name>
<dbReference type="Gene3D" id="3.40.50.300">
    <property type="entry name" value="P-loop containing nucleotide triphosphate hydrolases"/>
    <property type="match status" value="1"/>
</dbReference>
<accession>A0A1I7WXJ1</accession>
<feature type="coiled-coil region" evidence="1">
    <location>
        <begin position="5"/>
        <end position="106"/>
    </location>
</feature>
<dbReference type="Pfam" id="PF02463">
    <property type="entry name" value="SMC_N"/>
    <property type="match status" value="1"/>
</dbReference>
<dbReference type="SUPFAM" id="SSF52540">
    <property type="entry name" value="P-loop containing nucleoside triphosphate hydrolases"/>
    <property type="match status" value="1"/>
</dbReference>
<dbReference type="AlphaFoldDB" id="A0A1I7WXJ1"/>
<sequence>MEEEIESIRKQIAEDEAEVIQLSKKLEDLEILLATKEEDLLAAKDNVTNAQLNLEEFRSQMRAHDEEIKQLQKKIDDTKKDNQKKKESLEKEVNKLKEDAAQYRKMVSLSAKLEPPPGMSVLDGLEVKVAFNGKWKETLQELSGGQRSLVALSLVLAMLKFKPAPIYILDEVDAALDLSHTQNIGHMIKKHFTTSQT</sequence>
<evidence type="ECO:0000313" key="3">
    <source>
        <dbReference type="Proteomes" id="UP000095283"/>
    </source>
</evidence>
<reference evidence="4" key="1">
    <citation type="submission" date="2016-11" db="UniProtKB">
        <authorList>
            <consortium name="WormBaseParasite"/>
        </authorList>
    </citation>
    <scope>IDENTIFICATION</scope>
</reference>
<evidence type="ECO:0000256" key="1">
    <source>
        <dbReference type="SAM" id="Coils"/>
    </source>
</evidence>
<evidence type="ECO:0000259" key="2">
    <source>
        <dbReference type="Pfam" id="PF02463"/>
    </source>
</evidence>
<evidence type="ECO:0000313" key="4">
    <source>
        <dbReference type="WBParaSite" id="Hba_09840"/>
    </source>
</evidence>
<dbReference type="Proteomes" id="UP000095283">
    <property type="component" value="Unplaced"/>
</dbReference>
<proteinExistence type="predicted"/>
<keyword evidence="3" id="KW-1185">Reference proteome</keyword>